<dbReference type="HOGENOM" id="CLU_2787800_0_0_11"/>
<proteinExistence type="predicted"/>
<gene>
    <name evidence="2" type="ordered locus">FRAAL5286</name>
</gene>
<name>Q0RF32_FRAAA</name>
<protein>
    <submittedName>
        <fullName evidence="2">Uncharacterized protein</fullName>
    </submittedName>
</protein>
<dbReference type="Proteomes" id="UP000000657">
    <property type="component" value="Chromosome"/>
</dbReference>
<dbReference type="KEGG" id="fal:FRAAL5286"/>
<organism evidence="2 3">
    <name type="scientific">Frankia alni (strain DSM 45986 / CECT 9034 / ACN14a)</name>
    <dbReference type="NCBI Taxonomy" id="326424"/>
    <lineage>
        <taxon>Bacteria</taxon>
        <taxon>Bacillati</taxon>
        <taxon>Actinomycetota</taxon>
        <taxon>Actinomycetes</taxon>
        <taxon>Frankiales</taxon>
        <taxon>Frankiaceae</taxon>
        <taxon>Frankia</taxon>
    </lineage>
</organism>
<dbReference type="EMBL" id="CT573213">
    <property type="protein sequence ID" value="CAJ63919.1"/>
    <property type="molecule type" value="Genomic_DNA"/>
</dbReference>
<dbReference type="AlphaFoldDB" id="Q0RF32"/>
<sequence>MDRPAGGISQRAGSAIGRERSPAEISHPPGSAIGRERRGLVTGETAELRRQPGRRTPRPARPISTSRS</sequence>
<feature type="region of interest" description="Disordered" evidence="1">
    <location>
        <begin position="1"/>
        <end position="68"/>
    </location>
</feature>
<accession>Q0RF32</accession>
<reference evidence="2 3" key="1">
    <citation type="journal article" date="2007" name="Genome Res.">
        <title>Genome characteristics of facultatively symbiotic Frankia sp. strains reflect host range and host plant biogeography.</title>
        <authorList>
            <person name="Normand P."/>
            <person name="Lapierre P."/>
            <person name="Tisa L.S."/>
            <person name="Gogarten J.P."/>
            <person name="Alloisio N."/>
            <person name="Bagnarol E."/>
            <person name="Bassi C.A."/>
            <person name="Berry A.M."/>
            <person name="Bickhart D.M."/>
            <person name="Choisne N."/>
            <person name="Couloux A."/>
            <person name="Cournoyer B."/>
            <person name="Cruveiller S."/>
            <person name="Daubin V."/>
            <person name="Demange N."/>
            <person name="Francino M.P."/>
            <person name="Goltsman E."/>
            <person name="Huang Y."/>
            <person name="Kopp O.R."/>
            <person name="Labarre L."/>
            <person name="Lapidus A."/>
            <person name="Lavire C."/>
            <person name="Marechal J."/>
            <person name="Martinez M."/>
            <person name="Mastronunzio J.E."/>
            <person name="Mullin B.C."/>
            <person name="Niemann J."/>
            <person name="Pujic P."/>
            <person name="Rawnsley T."/>
            <person name="Rouy Z."/>
            <person name="Schenowitz C."/>
            <person name="Sellstedt A."/>
            <person name="Tavares F."/>
            <person name="Tomkins J.P."/>
            <person name="Vallenet D."/>
            <person name="Valverde C."/>
            <person name="Wall L.G."/>
            <person name="Wang Y."/>
            <person name="Medigue C."/>
            <person name="Benson D.R."/>
        </authorList>
    </citation>
    <scope>NUCLEOTIDE SEQUENCE [LARGE SCALE GENOMIC DNA]</scope>
    <source>
        <strain evidence="3">DSM 45986 / CECT 9034 / ACN14a</strain>
    </source>
</reference>
<evidence type="ECO:0000313" key="3">
    <source>
        <dbReference type="Proteomes" id="UP000000657"/>
    </source>
</evidence>
<evidence type="ECO:0000313" key="2">
    <source>
        <dbReference type="EMBL" id="CAJ63919.1"/>
    </source>
</evidence>
<keyword evidence="3" id="KW-1185">Reference proteome</keyword>
<evidence type="ECO:0000256" key="1">
    <source>
        <dbReference type="SAM" id="MobiDB-lite"/>
    </source>
</evidence>